<sequence>MRKSRLSQYKQNKLIELFVANVTARIAAQLVGVNKNTAAYYFHRLRLLIYQNSPHLEMLDGEVEVDESYFGGQRKGKRGRGAAGKTIVFGLLKRNGRVYTVAVPNTQTVTLLPIIREQVRPDSIVYTDCYRSYDVLDASEFSHYRINHSTHFAEQHNHINGIENFWNQAKRHLRKFNGIPKAHFGLYLKECEWRFNNSEMKVQISILKQLVKYYLA</sequence>
<dbReference type="PANTHER" id="PTHR47163">
    <property type="entry name" value="DDE_TNP_IS1595 DOMAIN-CONTAINING PROTEIN"/>
    <property type="match status" value="1"/>
</dbReference>
<gene>
    <name evidence="2" type="ORF">JQU52_03005</name>
</gene>
<dbReference type="EMBL" id="CP069798">
    <property type="protein sequence ID" value="QRQ82394.1"/>
    <property type="molecule type" value="Genomic_DNA"/>
</dbReference>
<organism evidence="2 3">
    <name type="scientific">Paralysiella testudinis</name>
    <dbReference type="NCBI Taxonomy" id="2809020"/>
    <lineage>
        <taxon>Bacteria</taxon>
        <taxon>Pseudomonadati</taxon>
        <taxon>Pseudomonadota</taxon>
        <taxon>Betaproteobacteria</taxon>
        <taxon>Neisseriales</taxon>
        <taxon>Neisseriaceae</taxon>
        <taxon>Paralysiella</taxon>
    </lineage>
</organism>
<protein>
    <submittedName>
        <fullName evidence="2">IS1595 family transposase</fullName>
    </submittedName>
</protein>
<accession>A0A892ZLF9</accession>
<name>A0A892ZLF9_9NEIS</name>
<proteinExistence type="predicted"/>
<dbReference type="Pfam" id="PF12762">
    <property type="entry name" value="DDE_Tnp_IS1595"/>
    <property type="match status" value="1"/>
</dbReference>
<dbReference type="KEGG" id="ptes:JQU52_03005"/>
<dbReference type="AlphaFoldDB" id="A0A892ZLF9"/>
<dbReference type="SMART" id="SM01126">
    <property type="entry name" value="DDE_Tnp_IS1595"/>
    <property type="match status" value="1"/>
</dbReference>
<keyword evidence="3" id="KW-1185">Reference proteome</keyword>
<dbReference type="InterPro" id="IPR024445">
    <property type="entry name" value="Tnp_ISXO2-like"/>
</dbReference>
<reference evidence="2" key="1">
    <citation type="submission" date="2021-02" db="EMBL/GenBank/DDBJ databases">
        <title>Neisseriaceae sp. 26B isolated from the cloaca of a Common Toad-headed Turtle (Mesoclemmys nasuta).</title>
        <authorList>
            <person name="Spergser J."/>
            <person name="Busse H.-J."/>
        </authorList>
    </citation>
    <scope>NUCLEOTIDE SEQUENCE</scope>
    <source>
        <strain evidence="2">26B</strain>
    </source>
</reference>
<evidence type="ECO:0000313" key="2">
    <source>
        <dbReference type="EMBL" id="QRQ82394.1"/>
    </source>
</evidence>
<dbReference type="NCBIfam" id="NF033547">
    <property type="entry name" value="transpos_IS1595"/>
    <property type="match status" value="1"/>
</dbReference>
<dbReference type="RefSeq" id="WP_230339676.1">
    <property type="nucleotide sequence ID" value="NZ_CP069798.1"/>
</dbReference>
<dbReference type="Proteomes" id="UP000653156">
    <property type="component" value="Chromosome"/>
</dbReference>
<evidence type="ECO:0000313" key="3">
    <source>
        <dbReference type="Proteomes" id="UP000653156"/>
    </source>
</evidence>
<evidence type="ECO:0000259" key="1">
    <source>
        <dbReference type="SMART" id="SM01126"/>
    </source>
</evidence>
<feature type="domain" description="ISXO2-like transposase" evidence="1">
    <location>
        <begin position="58"/>
        <end position="196"/>
    </location>
</feature>
<dbReference type="InterPro" id="IPR053164">
    <property type="entry name" value="IS1016-like_transposase"/>
</dbReference>
<dbReference type="PANTHER" id="PTHR47163:SF2">
    <property type="entry name" value="SI:DKEY-17M8.2"/>
    <property type="match status" value="1"/>
</dbReference>